<reference evidence="2 3" key="1">
    <citation type="journal article" date="2020" name="Microorganisms">
        <title>Osmotic Adaptation and Compatible Solute Biosynthesis of Phototrophic Bacteria as Revealed from Genome Analyses.</title>
        <authorList>
            <person name="Imhoff J.F."/>
            <person name="Rahn T."/>
            <person name="Kunzel S."/>
            <person name="Keller A."/>
            <person name="Neulinger S.C."/>
        </authorList>
    </citation>
    <scope>NUCLEOTIDE SEQUENCE [LARGE SCALE GENOMIC DNA]</scope>
    <source>
        <strain evidence="2 3">DSM 15382</strain>
    </source>
</reference>
<feature type="compositionally biased region" description="Low complexity" evidence="1">
    <location>
        <begin position="1"/>
        <end position="13"/>
    </location>
</feature>
<protein>
    <submittedName>
        <fullName evidence="2">Uncharacterized protein</fullName>
    </submittedName>
</protein>
<gene>
    <name evidence="2" type="ORF">CKO45_11950</name>
</gene>
<comment type="caution">
    <text evidence="2">The sequence shown here is derived from an EMBL/GenBank/DDBJ whole genome shotgun (WGS) entry which is preliminary data.</text>
</comment>
<evidence type="ECO:0000313" key="2">
    <source>
        <dbReference type="EMBL" id="MBK1658946.1"/>
    </source>
</evidence>
<feature type="region of interest" description="Disordered" evidence="1">
    <location>
        <begin position="1"/>
        <end position="86"/>
    </location>
</feature>
<feature type="compositionally biased region" description="Pro residues" evidence="1">
    <location>
        <begin position="32"/>
        <end position="86"/>
    </location>
</feature>
<keyword evidence="3" id="KW-1185">Reference proteome</keyword>
<evidence type="ECO:0000313" key="3">
    <source>
        <dbReference type="Proteomes" id="UP000697995"/>
    </source>
</evidence>
<accession>A0ABS1CWP8</accession>
<feature type="compositionally biased region" description="Basic and acidic residues" evidence="1">
    <location>
        <begin position="15"/>
        <end position="26"/>
    </location>
</feature>
<proteinExistence type="predicted"/>
<dbReference type="Proteomes" id="UP000697995">
    <property type="component" value="Unassembled WGS sequence"/>
</dbReference>
<evidence type="ECO:0000256" key="1">
    <source>
        <dbReference type="SAM" id="MobiDB-lite"/>
    </source>
</evidence>
<organism evidence="2 3">
    <name type="scientific">Paracraurococcus ruber</name>
    <dbReference type="NCBI Taxonomy" id="77675"/>
    <lineage>
        <taxon>Bacteria</taxon>
        <taxon>Pseudomonadati</taxon>
        <taxon>Pseudomonadota</taxon>
        <taxon>Alphaproteobacteria</taxon>
        <taxon>Acetobacterales</taxon>
        <taxon>Roseomonadaceae</taxon>
        <taxon>Paracraurococcus</taxon>
    </lineage>
</organism>
<sequence length="86" mass="9119">MRRDTPAATAAPPWRCDRFNSQDHRIMSPSDPMLPPTTPGPEIPPMPPGPDSPAPGPSPLPPAPTPGPELPVQNPPPNREMPPPQA</sequence>
<name>A0ABS1CWP8_9PROT</name>
<dbReference type="EMBL" id="NRSG01000075">
    <property type="protein sequence ID" value="MBK1658946.1"/>
    <property type="molecule type" value="Genomic_DNA"/>
</dbReference>